<evidence type="ECO:0000313" key="2">
    <source>
        <dbReference type="Proteomes" id="UP000494105"/>
    </source>
</evidence>
<gene>
    <name evidence="1" type="ORF">LMG1861_03742</name>
</gene>
<dbReference type="Gene3D" id="1.10.720.30">
    <property type="entry name" value="SAP domain"/>
    <property type="match status" value="1"/>
</dbReference>
<dbReference type="Proteomes" id="UP000494105">
    <property type="component" value="Unassembled WGS sequence"/>
</dbReference>
<evidence type="ECO:0000313" key="1">
    <source>
        <dbReference type="EMBL" id="CAB3889834.1"/>
    </source>
</evidence>
<dbReference type="RefSeq" id="WP_175129168.1">
    <property type="nucleotide sequence ID" value="NZ_CADILD010000002.1"/>
</dbReference>
<sequence length="97" mass="10060">MKIKALWGFRGDAKKLGKGDGRVRAGDTFDNADPEYGHALVGKGLVEELDGGKASQRAAADMTPAQLKKALAEKNIAIPEGATKEQLAALLDGAGAQ</sequence>
<reference evidence="1 2" key="1">
    <citation type="submission" date="2020-04" db="EMBL/GenBank/DDBJ databases">
        <authorList>
            <person name="De Canck E."/>
        </authorList>
    </citation>
    <scope>NUCLEOTIDE SEQUENCE [LARGE SCALE GENOMIC DNA]</scope>
    <source>
        <strain evidence="1 2">LMG 1861</strain>
    </source>
</reference>
<organism evidence="1 2">
    <name type="scientific">Achromobacter piechaudii</name>
    <dbReference type="NCBI Taxonomy" id="72556"/>
    <lineage>
        <taxon>Bacteria</taxon>
        <taxon>Pseudomonadati</taxon>
        <taxon>Pseudomonadota</taxon>
        <taxon>Betaproteobacteria</taxon>
        <taxon>Burkholderiales</taxon>
        <taxon>Alcaligenaceae</taxon>
        <taxon>Achromobacter</taxon>
    </lineage>
</organism>
<proteinExistence type="predicted"/>
<evidence type="ECO:0008006" key="3">
    <source>
        <dbReference type="Google" id="ProtNLM"/>
    </source>
</evidence>
<name>A0A6S7DM56_9BURK</name>
<dbReference type="InterPro" id="IPR036361">
    <property type="entry name" value="SAP_dom_sf"/>
</dbReference>
<dbReference type="AlphaFoldDB" id="A0A6S7DM56"/>
<protein>
    <recommendedName>
        <fullName evidence="3">HeH/LEM domain-containing protein</fullName>
    </recommendedName>
</protein>
<dbReference type="EMBL" id="CADILD010000002">
    <property type="protein sequence ID" value="CAB3889834.1"/>
    <property type="molecule type" value="Genomic_DNA"/>
</dbReference>
<accession>A0A6S7DM56</accession>